<evidence type="ECO:0000256" key="7">
    <source>
        <dbReference type="ARBA" id="ARBA00022989"/>
    </source>
</evidence>
<keyword evidence="7 10" id="KW-1133">Transmembrane helix</keyword>
<dbReference type="PANTHER" id="PTHR31622">
    <property type="entry name" value="TRANSMEMBRANE PROTEIN 218"/>
    <property type="match status" value="1"/>
</dbReference>
<dbReference type="Pfam" id="PF25810">
    <property type="entry name" value="TMEM218_N"/>
    <property type="match status" value="1"/>
</dbReference>
<comment type="function">
    <text evidence="1">May be involved in ciliary biogenesis or function.</text>
</comment>
<keyword evidence="13" id="KW-1185">Reference proteome</keyword>
<proteinExistence type="inferred from homology"/>
<keyword evidence="9" id="KW-0966">Cell projection</keyword>
<dbReference type="GO" id="GO:0016020">
    <property type="term" value="C:membrane"/>
    <property type="evidence" value="ECO:0007669"/>
    <property type="project" value="UniProtKB-SubCell"/>
</dbReference>
<evidence type="ECO:0000313" key="13">
    <source>
        <dbReference type="Proteomes" id="UP001321473"/>
    </source>
</evidence>
<dbReference type="GO" id="GO:0005929">
    <property type="term" value="C:cilium"/>
    <property type="evidence" value="ECO:0007669"/>
    <property type="project" value="UniProtKB-SubCell"/>
</dbReference>
<gene>
    <name evidence="12" type="ORF">V5799_012686</name>
</gene>
<dbReference type="AlphaFoldDB" id="A0AAQ4E7Z4"/>
<evidence type="ECO:0000256" key="1">
    <source>
        <dbReference type="ARBA" id="ARBA00003173"/>
    </source>
</evidence>
<accession>A0AAQ4E7Z4</accession>
<comment type="caution">
    <text evidence="12">The sequence shown here is derived from an EMBL/GenBank/DDBJ whole genome shotgun (WGS) entry which is preliminary data.</text>
</comment>
<name>A0AAQ4E7Z4_AMBAM</name>
<keyword evidence="6 10" id="KW-0812">Transmembrane</keyword>
<dbReference type="PANTHER" id="PTHR31622:SF1">
    <property type="entry name" value="TRANSMEMBRANE PROTEIN 218"/>
    <property type="match status" value="1"/>
</dbReference>
<evidence type="ECO:0000259" key="11">
    <source>
        <dbReference type="Pfam" id="PF25810"/>
    </source>
</evidence>
<dbReference type="EMBL" id="JARKHS020020474">
    <property type="protein sequence ID" value="KAK8770851.1"/>
    <property type="molecule type" value="Genomic_DNA"/>
</dbReference>
<feature type="domain" description="Transmembrane protein 218 N-terminal" evidence="11">
    <location>
        <begin position="5"/>
        <end position="57"/>
    </location>
</feature>
<evidence type="ECO:0000256" key="8">
    <source>
        <dbReference type="ARBA" id="ARBA00023136"/>
    </source>
</evidence>
<feature type="transmembrane region" description="Helical" evidence="10">
    <location>
        <begin position="74"/>
        <end position="96"/>
    </location>
</feature>
<evidence type="ECO:0000313" key="12">
    <source>
        <dbReference type="EMBL" id="KAK8770851.1"/>
    </source>
</evidence>
<protein>
    <recommendedName>
        <fullName evidence="5">Transmembrane protein 218</fullName>
    </recommendedName>
</protein>
<dbReference type="Proteomes" id="UP001321473">
    <property type="component" value="Unassembled WGS sequence"/>
</dbReference>
<evidence type="ECO:0000256" key="6">
    <source>
        <dbReference type="ARBA" id="ARBA00022692"/>
    </source>
</evidence>
<reference evidence="12 13" key="1">
    <citation type="journal article" date="2023" name="Arcadia Sci">
        <title>De novo assembly of a long-read Amblyomma americanum tick genome.</title>
        <authorList>
            <person name="Chou S."/>
            <person name="Poskanzer K.E."/>
            <person name="Rollins M."/>
            <person name="Thuy-Boun P.S."/>
        </authorList>
    </citation>
    <scope>NUCLEOTIDE SEQUENCE [LARGE SCALE GENOMIC DNA]</scope>
    <source>
        <strain evidence="12">F_SG_1</strain>
        <tissue evidence="12">Salivary glands</tissue>
    </source>
</reference>
<evidence type="ECO:0000256" key="3">
    <source>
        <dbReference type="ARBA" id="ARBA00004141"/>
    </source>
</evidence>
<evidence type="ECO:0000256" key="9">
    <source>
        <dbReference type="ARBA" id="ARBA00023273"/>
    </source>
</evidence>
<organism evidence="12 13">
    <name type="scientific">Amblyomma americanum</name>
    <name type="common">Lone star tick</name>
    <dbReference type="NCBI Taxonomy" id="6943"/>
    <lineage>
        <taxon>Eukaryota</taxon>
        <taxon>Metazoa</taxon>
        <taxon>Ecdysozoa</taxon>
        <taxon>Arthropoda</taxon>
        <taxon>Chelicerata</taxon>
        <taxon>Arachnida</taxon>
        <taxon>Acari</taxon>
        <taxon>Parasitiformes</taxon>
        <taxon>Ixodida</taxon>
        <taxon>Ixodoidea</taxon>
        <taxon>Ixodidae</taxon>
        <taxon>Amblyomminae</taxon>
        <taxon>Amblyomma</taxon>
    </lineage>
</organism>
<comment type="subcellular location">
    <subcellularLocation>
        <location evidence="2">Cell projection</location>
        <location evidence="2">Cilium</location>
    </subcellularLocation>
    <subcellularLocation>
        <location evidence="3">Membrane</location>
        <topology evidence="3">Multi-pass membrane protein</topology>
    </subcellularLocation>
</comment>
<sequence>MAGPRVFDVGIGVFILAVLWAVCCLLCVFLSKTQGISRAAGVFAAALVATVLLLTVPQGEGPKSKDSDITDPLFIWRNALTVLLGLCALASPVLMIKMHWSVPVQARSLSRLSNIVKHRTIDAQASDEEQP</sequence>
<evidence type="ECO:0000256" key="10">
    <source>
        <dbReference type="SAM" id="Phobius"/>
    </source>
</evidence>
<evidence type="ECO:0000256" key="5">
    <source>
        <dbReference type="ARBA" id="ARBA00015054"/>
    </source>
</evidence>
<evidence type="ECO:0000256" key="2">
    <source>
        <dbReference type="ARBA" id="ARBA00004138"/>
    </source>
</evidence>
<comment type="similarity">
    <text evidence="4">Belongs to the TMEM218 family.</text>
</comment>
<evidence type="ECO:0000256" key="4">
    <source>
        <dbReference type="ARBA" id="ARBA00010775"/>
    </source>
</evidence>
<dbReference type="InterPro" id="IPR026771">
    <property type="entry name" value="Tmem218"/>
</dbReference>
<feature type="transmembrane region" description="Helical" evidence="10">
    <location>
        <begin position="6"/>
        <end position="29"/>
    </location>
</feature>
<feature type="transmembrane region" description="Helical" evidence="10">
    <location>
        <begin position="36"/>
        <end position="54"/>
    </location>
</feature>
<keyword evidence="8 10" id="KW-0472">Membrane</keyword>
<dbReference type="InterPro" id="IPR057973">
    <property type="entry name" value="TMEM218_N"/>
</dbReference>